<gene>
    <name evidence="1" type="ORF">BSU04_01905</name>
</gene>
<protein>
    <submittedName>
        <fullName evidence="1">Uncharacterized protein</fullName>
    </submittedName>
</protein>
<evidence type="ECO:0000313" key="2">
    <source>
        <dbReference type="Proteomes" id="UP000214720"/>
    </source>
</evidence>
<dbReference type="Proteomes" id="UP000214720">
    <property type="component" value="Unassembled WGS sequence"/>
</dbReference>
<reference evidence="2" key="1">
    <citation type="submission" date="2017-01" db="EMBL/GenBank/DDBJ databases">
        <title>Genome Analysis of Deinococcus marmoris KOPRI26562.</title>
        <authorList>
            <person name="Kim J.H."/>
            <person name="Oh H.-M."/>
        </authorList>
    </citation>
    <scope>NUCLEOTIDE SEQUENCE [LARGE SCALE GENOMIC DNA]</scope>
    <source>
        <strain evidence="2">PAMC 26633</strain>
    </source>
</reference>
<sequence>MQLLPSLADATVSMSDMSLKCKCHMVDEKLRCIVSGL</sequence>
<comment type="caution">
    <text evidence="1">The sequence shown here is derived from an EMBL/GenBank/DDBJ whole genome shotgun (WGS) entry which is preliminary data.</text>
</comment>
<dbReference type="AlphaFoldDB" id="A0A226XBE0"/>
<accession>A0A226XBE0</accession>
<evidence type="ECO:0000313" key="1">
    <source>
        <dbReference type="EMBL" id="OXC80429.1"/>
    </source>
</evidence>
<organism evidence="1 2">
    <name type="scientific">Caballeronia sordidicola</name>
    <name type="common">Burkholderia sordidicola</name>
    <dbReference type="NCBI Taxonomy" id="196367"/>
    <lineage>
        <taxon>Bacteria</taxon>
        <taxon>Pseudomonadati</taxon>
        <taxon>Pseudomonadota</taxon>
        <taxon>Betaproteobacteria</taxon>
        <taxon>Burkholderiales</taxon>
        <taxon>Burkholderiaceae</taxon>
        <taxon>Caballeronia</taxon>
    </lineage>
</organism>
<dbReference type="EMBL" id="MTHB01000017">
    <property type="protein sequence ID" value="OXC80429.1"/>
    <property type="molecule type" value="Genomic_DNA"/>
</dbReference>
<name>A0A226XBE0_CABSO</name>
<proteinExistence type="predicted"/>